<feature type="transmembrane region" description="Helical" evidence="13">
    <location>
        <begin position="35"/>
        <end position="63"/>
    </location>
</feature>
<comment type="function">
    <text evidence="12 13">Required for formation of the rod structure in the basal body of the flagellar apparatus. Together with FliI and FliH, may constitute the export apparatus of flagellin.</text>
</comment>
<feature type="region of interest" description="Disordered" evidence="14">
    <location>
        <begin position="1"/>
        <end position="29"/>
    </location>
</feature>
<evidence type="ECO:0000313" key="15">
    <source>
        <dbReference type="EMBL" id="CAD7289630.1"/>
    </source>
</evidence>
<keyword evidence="11 13" id="KW-1006">Bacterial flagellum protein export</keyword>
<protein>
    <recommendedName>
        <fullName evidence="3 13">Flagellar biosynthetic protein FlhB</fullName>
    </recommendedName>
</protein>
<feature type="transmembrane region" description="Helical" evidence="13">
    <location>
        <begin position="147"/>
        <end position="166"/>
    </location>
</feature>
<evidence type="ECO:0000256" key="13">
    <source>
        <dbReference type="RuleBase" id="RU364091"/>
    </source>
</evidence>
<evidence type="ECO:0000256" key="8">
    <source>
        <dbReference type="ARBA" id="ARBA00022927"/>
    </source>
</evidence>
<evidence type="ECO:0000256" key="11">
    <source>
        <dbReference type="ARBA" id="ARBA00023225"/>
    </source>
</evidence>
<dbReference type="SUPFAM" id="SSF160544">
    <property type="entry name" value="EscU C-terminal domain-like"/>
    <property type="match status" value="1"/>
</dbReference>
<gene>
    <name evidence="15" type="primary">flhB_2</name>
    <name evidence="13" type="synonym">flhB</name>
    <name evidence="15" type="ORF">LMG7974_01707</name>
</gene>
<proteinExistence type="inferred from homology"/>
<organism evidence="15 16">
    <name type="scientific">Campylobacter majalis</name>
    <dbReference type="NCBI Taxonomy" id="2790656"/>
    <lineage>
        <taxon>Bacteria</taxon>
        <taxon>Pseudomonadati</taxon>
        <taxon>Campylobacterota</taxon>
        <taxon>Epsilonproteobacteria</taxon>
        <taxon>Campylobacterales</taxon>
        <taxon>Campylobacteraceae</taxon>
        <taxon>Campylobacter</taxon>
    </lineage>
</organism>
<dbReference type="PRINTS" id="PR00950">
    <property type="entry name" value="TYPE3IMSPROT"/>
</dbReference>
<comment type="similarity">
    <text evidence="2 13">Belongs to the type III secretion exporter family.</text>
</comment>
<evidence type="ECO:0000256" key="4">
    <source>
        <dbReference type="ARBA" id="ARBA00022448"/>
    </source>
</evidence>
<keyword evidence="5 13" id="KW-1003">Cell membrane</keyword>
<dbReference type="Proteomes" id="UP000789803">
    <property type="component" value="Unassembled WGS sequence"/>
</dbReference>
<comment type="caution">
    <text evidence="15">The sequence shown here is derived from an EMBL/GenBank/DDBJ whole genome shotgun (WGS) entry which is preliminary data.</text>
</comment>
<name>A0ABM8Q9H6_9BACT</name>
<dbReference type="EMBL" id="CAJHOF010000019">
    <property type="protein sequence ID" value="CAD7289630.1"/>
    <property type="molecule type" value="Genomic_DNA"/>
</dbReference>
<feature type="compositionally biased region" description="Basic and acidic residues" evidence="14">
    <location>
        <begin position="1"/>
        <end position="25"/>
    </location>
</feature>
<dbReference type="InterPro" id="IPR006135">
    <property type="entry name" value="T3SS_substrate_exporter"/>
</dbReference>
<keyword evidence="10 13" id="KW-0472">Membrane</keyword>
<dbReference type="NCBIfam" id="TIGR00328">
    <property type="entry name" value="flhB"/>
    <property type="match status" value="1"/>
</dbReference>
<evidence type="ECO:0000256" key="14">
    <source>
        <dbReference type="SAM" id="MobiDB-lite"/>
    </source>
</evidence>
<feature type="transmembrane region" description="Helical" evidence="13">
    <location>
        <begin position="188"/>
        <end position="209"/>
    </location>
</feature>
<reference evidence="15 16" key="1">
    <citation type="submission" date="2020-11" db="EMBL/GenBank/DDBJ databases">
        <authorList>
            <person name="Peeters C."/>
        </authorList>
    </citation>
    <scope>NUCLEOTIDE SEQUENCE [LARGE SCALE GENOMIC DNA]</scope>
    <source>
        <strain evidence="15 16">LMG 7974</strain>
    </source>
</reference>
<evidence type="ECO:0000256" key="12">
    <source>
        <dbReference type="ARBA" id="ARBA00025078"/>
    </source>
</evidence>
<evidence type="ECO:0000313" key="16">
    <source>
        <dbReference type="Proteomes" id="UP000789803"/>
    </source>
</evidence>
<evidence type="ECO:0000256" key="1">
    <source>
        <dbReference type="ARBA" id="ARBA00004651"/>
    </source>
</evidence>
<evidence type="ECO:0000256" key="10">
    <source>
        <dbReference type="ARBA" id="ARBA00023136"/>
    </source>
</evidence>
<evidence type="ECO:0000256" key="3">
    <source>
        <dbReference type="ARBA" id="ARBA00021622"/>
    </source>
</evidence>
<dbReference type="PANTHER" id="PTHR30531:SF12">
    <property type="entry name" value="FLAGELLAR BIOSYNTHETIC PROTEIN FLHB"/>
    <property type="match status" value="1"/>
</dbReference>
<evidence type="ECO:0000256" key="9">
    <source>
        <dbReference type="ARBA" id="ARBA00022989"/>
    </source>
</evidence>
<evidence type="ECO:0000256" key="6">
    <source>
        <dbReference type="ARBA" id="ARBA00022692"/>
    </source>
</evidence>
<keyword evidence="7 13" id="KW-1005">Bacterial flagellum biogenesis</keyword>
<dbReference type="Gene3D" id="6.10.250.2080">
    <property type="match status" value="1"/>
</dbReference>
<keyword evidence="15" id="KW-0282">Flagellum</keyword>
<dbReference type="Gene3D" id="3.40.1690.10">
    <property type="entry name" value="secretion proteins EscU"/>
    <property type="match status" value="1"/>
</dbReference>
<keyword evidence="16" id="KW-1185">Reference proteome</keyword>
<keyword evidence="8 13" id="KW-0653">Protein transport</keyword>
<feature type="transmembrane region" description="Helical" evidence="13">
    <location>
        <begin position="83"/>
        <end position="107"/>
    </location>
</feature>
<keyword evidence="9 13" id="KW-1133">Transmembrane helix</keyword>
<sequence>MAGDDQEKTEEASSKKIEDAKKDGNVPKSQDTSGFITLIVGIVVLLFMLGVMRNQIISLYHYYQNFIGVEITPSVLHQLTMNTMFRVLLMILPICVCVAIAGVMANIMQFGFIFTTKPITPDLNKINPIKGLKNLFSMKKAIEAVKIIVKVAAVFGVAFYFFWQFIKELPTTIFFTMFDQLAWLKEKMLILVGVMLIVLLVIAIFDLFITRFNYFKDLRMSKQEVKDEYKQMEGDPQVKARIRRAQMEAGRRRMMSAVPQADVVITNPTHYAIALRYDKTRENAPIVLAKGVDLMALQIRKIATENGIDIVENPPLARELYKMCDVDQLIPANLFRAVAEVLSFVYMGNQKKFSNRLK</sequence>
<evidence type="ECO:0000256" key="7">
    <source>
        <dbReference type="ARBA" id="ARBA00022795"/>
    </source>
</evidence>
<evidence type="ECO:0000256" key="5">
    <source>
        <dbReference type="ARBA" id="ARBA00022475"/>
    </source>
</evidence>
<keyword evidence="4 13" id="KW-0813">Transport</keyword>
<dbReference type="InterPro" id="IPR006136">
    <property type="entry name" value="FlhB"/>
</dbReference>
<keyword evidence="6 13" id="KW-0812">Transmembrane</keyword>
<dbReference type="InterPro" id="IPR029025">
    <property type="entry name" value="T3SS_substrate_exporter_C"/>
</dbReference>
<comment type="subcellular location">
    <subcellularLocation>
        <location evidence="1">Cell membrane</location>
        <topology evidence="1">Multi-pass membrane protein</topology>
    </subcellularLocation>
</comment>
<dbReference type="Pfam" id="PF01312">
    <property type="entry name" value="Bac_export_2"/>
    <property type="match status" value="1"/>
</dbReference>
<keyword evidence="15" id="KW-0966">Cell projection</keyword>
<dbReference type="RefSeq" id="WP_229933478.1">
    <property type="nucleotide sequence ID" value="NZ_CAJHOF010000019.1"/>
</dbReference>
<dbReference type="PANTHER" id="PTHR30531">
    <property type="entry name" value="FLAGELLAR BIOSYNTHETIC PROTEIN FLHB"/>
    <property type="match status" value="1"/>
</dbReference>
<keyword evidence="15" id="KW-0969">Cilium</keyword>
<accession>A0ABM8Q9H6</accession>
<evidence type="ECO:0000256" key="2">
    <source>
        <dbReference type="ARBA" id="ARBA00010690"/>
    </source>
</evidence>